<reference evidence="2" key="1">
    <citation type="journal article" date="2019" name="Sci. Rep.">
        <title>Draft genome of Tanacetum cinerariifolium, the natural source of mosquito coil.</title>
        <authorList>
            <person name="Yamashiro T."/>
            <person name="Shiraishi A."/>
            <person name="Satake H."/>
            <person name="Nakayama K."/>
        </authorList>
    </citation>
    <scope>NUCLEOTIDE SEQUENCE</scope>
</reference>
<comment type="caution">
    <text evidence="2">The sequence shown here is derived from an EMBL/GenBank/DDBJ whole genome shotgun (WGS) entry which is preliminary data.</text>
</comment>
<accession>A0A6L2LHC8</accession>
<organism evidence="2">
    <name type="scientific">Tanacetum cinerariifolium</name>
    <name type="common">Dalmatian daisy</name>
    <name type="synonym">Chrysanthemum cinerariifolium</name>
    <dbReference type="NCBI Taxonomy" id="118510"/>
    <lineage>
        <taxon>Eukaryota</taxon>
        <taxon>Viridiplantae</taxon>
        <taxon>Streptophyta</taxon>
        <taxon>Embryophyta</taxon>
        <taxon>Tracheophyta</taxon>
        <taxon>Spermatophyta</taxon>
        <taxon>Magnoliopsida</taxon>
        <taxon>eudicotyledons</taxon>
        <taxon>Gunneridae</taxon>
        <taxon>Pentapetalae</taxon>
        <taxon>asterids</taxon>
        <taxon>campanulids</taxon>
        <taxon>Asterales</taxon>
        <taxon>Asteraceae</taxon>
        <taxon>Asteroideae</taxon>
        <taxon>Anthemideae</taxon>
        <taxon>Anthemidinae</taxon>
        <taxon>Tanacetum</taxon>
    </lineage>
</organism>
<name>A0A6L2LHC8_TANCI</name>
<proteinExistence type="predicted"/>
<gene>
    <name evidence="2" type="ORF">Tci_031980</name>
</gene>
<feature type="region of interest" description="Disordered" evidence="1">
    <location>
        <begin position="162"/>
        <end position="217"/>
    </location>
</feature>
<feature type="compositionally biased region" description="Basic residues" evidence="1">
    <location>
        <begin position="164"/>
        <end position="178"/>
    </location>
</feature>
<dbReference type="EMBL" id="BKCJ010004266">
    <property type="protein sequence ID" value="GEU60002.1"/>
    <property type="molecule type" value="Genomic_DNA"/>
</dbReference>
<evidence type="ECO:0000313" key="2">
    <source>
        <dbReference type="EMBL" id="GEU60002.1"/>
    </source>
</evidence>
<feature type="compositionally biased region" description="Basic and acidic residues" evidence="1">
    <location>
        <begin position="192"/>
        <end position="211"/>
    </location>
</feature>
<feature type="region of interest" description="Disordered" evidence="1">
    <location>
        <begin position="18"/>
        <end position="38"/>
    </location>
</feature>
<evidence type="ECO:0000256" key="1">
    <source>
        <dbReference type="SAM" id="MobiDB-lite"/>
    </source>
</evidence>
<sequence>MGKVEINVVEKAEKEKANVEFKGDDQAADAQPKDDQVRNLDFVTHKEKSKPPSTPPAPLLLAIEVPYAHVPNSKAFTTILQRVSVLEKDVKELKQVNHSTKILESIKSQKDVSEIIKVKQEHAAKEKMPKYSKTQFDQVADDEYMHKDILFKMMMASKSYEKHTAHKALPREKKRRTRKDVEPSMQSLKSMESAKDQLDWKKPEGHKHPVDMSKPLPLQDKEGRLTIHVEFLFNNDLEYLKAINSERNPVTIAYDKDATLGTSQWGPQSKEPYTPNFDPPRVIYEDKSKKKRLMRADELHKFCDGTHQSVRNILRQRLQNFKLGYNNDMPTRQWIDKNKRFTCIMLNKIDDQLLKRRIMRSLQVLVGGRKIETDKPLLLRTI</sequence>
<protein>
    <submittedName>
        <fullName evidence="2">Uncharacterized protein</fullName>
    </submittedName>
</protein>
<dbReference type="AlphaFoldDB" id="A0A6L2LHC8"/>